<protein>
    <submittedName>
        <fullName evidence="1">Uncharacterized protein</fullName>
    </submittedName>
</protein>
<organism evidence="1 2">
    <name type="scientific">Carnegiea gigantea</name>
    <dbReference type="NCBI Taxonomy" id="171969"/>
    <lineage>
        <taxon>Eukaryota</taxon>
        <taxon>Viridiplantae</taxon>
        <taxon>Streptophyta</taxon>
        <taxon>Embryophyta</taxon>
        <taxon>Tracheophyta</taxon>
        <taxon>Spermatophyta</taxon>
        <taxon>Magnoliopsida</taxon>
        <taxon>eudicotyledons</taxon>
        <taxon>Gunneridae</taxon>
        <taxon>Pentapetalae</taxon>
        <taxon>Caryophyllales</taxon>
        <taxon>Cactineae</taxon>
        <taxon>Cactaceae</taxon>
        <taxon>Cactoideae</taxon>
        <taxon>Echinocereeae</taxon>
        <taxon>Carnegiea</taxon>
    </lineage>
</organism>
<evidence type="ECO:0000313" key="2">
    <source>
        <dbReference type="Proteomes" id="UP001153076"/>
    </source>
</evidence>
<evidence type="ECO:0000313" key="1">
    <source>
        <dbReference type="EMBL" id="KAJ8423388.1"/>
    </source>
</evidence>
<sequence length="245" mass="27005">MRFEINVLTQIPEAYPWRLRGSRVEKATTHGFDTETTRCKETNNDPSGCDTFAPIIRDKTKSRNIEVNFLVINVPLAYNVIIGQPILQKVKAIIAPYLFQIQCEADDGSIGKLFDPHPQEPRIETDLIGVFDRATNTIVVLDVLGPRLKLPLVLLKLQRGILTTLVARAVDLSHLVLGSNLFGLQLDVQVLQVTVKLSYALCSLSSASPSGVCTWLQNPRSSFGPPTGCALSSPDKRRQALSSKL</sequence>
<proteinExistence type="predicted"/>
<comment type="caution">
    <text evidence="1">The sequence shown here is derived from an EMBL/GenBank/DDBJ whole genome shotgun (WGS) entry which is preliminary data.</text>
</comment>
<accession>A0A9Q1GNT2</accession>
<dbReference type="AlphaFoldDB" id="A0A9Q1GNT2"/>
<reference evidence="1" key="1">
    <citation type="submission" date="2022-04" db="EMBL/GenBank/DDBJ databases">
        <title>Carnegiea gigantea Genome sequencing and assembly v2.</title>
        <authorList>
            <person name="Copetti D."/>
            <person name="Sanderson M.J."/>
            <person name="Burquez A."/>
            <person name="Wojciechowski M.F."/>
        </authorList>
    </citation>
    <scope>NUCLEOTIDE SEQUENCE</scope>
    <source>
        <strain evidence="1">SGP5-SGP5p</strain>
        <tissue evidence="1">Aerial part</tissue>
    </source>
</reference>
<gene>
    <name evidence="1" type="ORF">Cgig2_003773</name>
</gene>
<dbReference type="OrthoDB" id="2919534at2759"/>
<dbReference type="EMBL" id="JAKOGI010001973">
    <property type="protein sequence ID" value="KAJ8423388.1"/>
    <property type="molecule type" value="Genomic_DNA"/>
</dbReference>
<name>A0A9Q1GNT2_9CARY</name>
<dbReference type="Proteomes" id="UP001153076">
    <property type="component" value="Unassembled WGS sequence"/>
</dbReference>
<keyword evidence="2" id="KW-1185">Reference proteome</keyword>